<dbReference type="EMBL" id="DF142879">
    <property type="protein sequence ID" value="GAA48277.1"/>
    <property type="molecule type" value="Genomic_DNA"/>
</dbReference>
<protein>
    <submittedName>
        <fullName evidence="1">Uncharacterized protein</fullName>
    </submittedName>
</protein>
<dbReference type="InParanoid" id="G7Y5P1"/>
<organism evidence="1 2">
    <name type="scientific">Clonorchis sinensis</name>
    <name type="common">Chinese liver fluke</name>
    <dbReference type="NCBI Taxonomy" id="79923"/>
    <lineage>
        <taxon>Eukaryota</taxon>
        <taxon>Metazoa</taxon>
        <taxon>Spiralia</taxon>
        <taxon>Lophotrochozoa</taxon>
        <taxon>Platyhelminthes</taxon>
        <taxon>Trematoda</taxon>
        <taxon>Digenea</taxon>
        <taxon>Opisthorchiida</taxon>
        <taxon>Opisthorchiata</taxon>
        <taxon>Opisthorchiidae</taxon>
        <taxon>Clonorchis</taxon>
    </lineage>
</organism>
<gene>
    <name evidence="1" type="ORF">CLF_101406</name>
</gene>
<keyword evidence="2" id="KW-1185">Reference proteome</keyword>
<evidence type="ECO:0000313" key="2">
    <source>
        <dbReference type="Proteomes" id="UP000008909"/>
    </source>
</evidence>
<name>G7Y5P1_CLOSI</name>
<proteinExistence type="predicted"/>
<accession>G7Y5P1</accession>
<evidence type="ECO:0000313" key="1">
    <source>
        <dbReference type="EMBL" id="GAA48277.1"/>
    </source>
</evidence>
<reference evidence="1" key="1">
    <citation type="journal article" date="2011" name="Genome Biol.">
        <title>The draft genome of the carcinogenic human liver fluke Clonorchis sinensis.</title>
        <authorList>
            <person name="Wang X."/>
            <person name="Chen W."/>
            <person name="Huang Y."/>
            <person name="Sun J."/>
            <person name="Men J."/>
            <person name="Liu H."/>
            <person name="Luo F."/>
            <person name="Guo L."/>
            <person name="Lv X."/>
            <person name="Deng C."/>
            <person name="Zhou C."/>
            <person name="Fan Y."/>
            <person name="Li X."/>
            <person name="Huang L."/>
            <person name="Hu Y."/>
            <person name="Liang C."/>
            <person name="Hu X."/>
            <person name="Xu J."/>
            <person name="Yu X."/>
        </authorList>
    </citation>
    <scope>NUCLEOTIDE SEQUENCE [LARGE SCALE GENOMIC DNA]</scope>
    <source>
        <strain evidence="1">Henan</strain>
    </source>
</reference>
<sequence length="540" mass="61830">MHNIVGDLALKAFPELAKVAQNPVKFIRFYHWQSQSCCQGFLSRMNVSLCELIRCCTVELSALGSSSSESFCVQTKLVRIDSTSQGSKVHGGLRVNMEYTRQTQKTVGQARQGFNKRKEKQYASGTLACNMKCMDVSGNNGGGKQTYQLGEDLLSNSSSGRDSEVLTPSKLNPESNSELFTKTTFLGPGNQAIYFSTLEQLPRINIQAVHPIVIKRVPHVYRFYVVSPHSRSYFSEFVWYTLEKEAGSCNWIFRNLVGLRAVFVRNDQLRQLTKCHKAARNWLGLTWSLPKWESRSKWPVLKCGQCFITKRWKKRTRLEVFFVFGSLMPAVTHIYSYDFKHIRHFTANSRFNLGYGVCLVDAVLVLIGGFYKNNYYPTKQAQLWNPGITLAFVLLSNGIVAMHQKRLMADQDGRLPHAFDDTTSNQFTHFLDFMSSESLCRLCDRTYVLNKSVVYMHSSSLAIVWSLLNRNKCRPLSLNPKRCLNSVHIHTSTEDKEMPRFEYGYISLAFLEDDGLQRRFIRAHNFSNDSTMIKHSHEHS</sequence>
<dbReference type="Proteomes" id="UP000008909">
    <property type="component" value="Unassembled WGS sequence"/>
</dbReference>
<reference key="2">
    <citation type="submission" date="2011-10" db="EMBL/GenBank/DDBJ databases">
        <title>The genome and transcriptome sequence of Clonorchis sinensis provide insights into the carcinogenic liver fluke.</title>
        <authorList>
            <person name="Wang X."/>
            <person name="Huang Y."/>
            <person name="Chen W."/>
            <person name="Liu H."/>
            <person name="Guo L."/>
            <person name="Chen Y."/>
            <person name="Luo F."/>
            <person name="Zhou W."/>
            <person name="Sun J."/>
            <person name="Mao Q."/>
            <person name="Liang P."/>
            <person name="Zhou C."/>
            <person name="Tian Y."/>
            <person name="Men J."/>
            <person name="Lv X."/>
            <person name="Huang L."/>
            <person name="Zhou J."/>
            <person name="Hu Y."/>
            <person name="Li R."/>
            <person name="Zhang F."/>
            <person name="Lei H."/>
            <person name="Li X."/>
            <person name="Hu X."/>
            <person name="Liang C."/>
            <person name="Xu J."/>
            <person name="Wu Z."/>
            <person name="Yu X."/>
        </authorList>
    </citation>
    <scope>NUCLEOTIDE SEQUENCE</scope>
    <source>
        <strain>Henan</strain>
    </source>
</reference>
<dbReference type="AlphaFoldDB" id="G7Y5P1"/>